<gene>
    <name evidence="10" type="ORF">HDF12_003111</name>
</gene>
<dbReference type="GO" id="GO:0005886">
    <property type="term" value="C:plasma membrane"/>
    <property type="evidence" value="ECO:0007669"/>
    <property type="project" value="UniProtKB-SubCell"/>
</dbReference>
<feature type="transmembrane region" description="Helical" evidence="8">
    <location>
        <begin position="248"/>
        <end position="270"/>
    </location>
</feature>
<dbReference type="Gene3D" id="1.25.40.10">
    <property type="entry name" value="Tetratricopeptide repeat domain"/>
    <property type="match status" value="1"/>
</dbReference>
<evidence type="ECO:0000313" key="10">
    <source>
        <dbReference type="EMBL" id="NYF52712.1"/>
    </source>
</evidence>
<dbReference type="SUPFAM" id="SSF48452">
    <property type="entry name" value="TPR-like"/>
    <property type="match status" value="1"/>
</dbReference>
<protein>
    <recommendedName>
        <fullName evidence="9">Glycosyltransferase RgtA/B/C/D-like domain-containing protein</fullName>
    </recommendedName>
</protein>
<keyword evidence="5 8" id="KW-0812">Transmembrane</keyword>
<dbReference type="EMBL" id="JACCCV010000002">
    <property type="protein sequence ID" value="NYF52712.1"/>
    <property type="molecule type" value="Genomic_DNA"/>
</dbReference>
<evidence type="ECO:0000313" key="11">
    <source>
        <dbReference type="Proteomes" id="UP000534186"/>
    </source>
</evidence>
<feature type="transmembrane region" description="Helical" evidence="8">
    <location>
        <begin position="437"/>
        <end position="456"/>
    </location>
</feature>
<dbReference type="GO" id="GO:0009103">
    <property type="term" value="P:lipopolysaccharide biosynthetic process"/>
    <property type="evidence" value="ECO:0007669"/>
    <property type="project" value="UniProtKB-ARBA"/>
</dbReference>
<keyword evidence="6 8" id="KW-1133">Transmembrane helix</keyword>
<feature type="transmembrane region" description="Helical" evidence="8">
    <location>
        <begin position="386"/>
        <end position="405"/>
    </location>
</feature>
<dbReference type="PANTHER" id="PTHR33908:SF11">
    <property type="entry name" value="MEMBRANE PROTEIN"/>
    <property type="match status" value="1"/>
</dbReference>
<dbReference type="InterPro" id="IPR011990">
    <property type="entry name" value="TPR-like_helical_dom_sf"/>
</dbReference>
<proteinExistence type="predicted"/>
<feature type="domain" description="Glycosyltransferase RgtA/B/C/D-like" evidence="9">
    <location>
        <begin position="116"/>
        <end position="228"/>
    </location>
</feature>
<evidence type="ECO:0000256" key="2">
    <source>
        <dbReference type="ARBA" id="ARBA00022475"/>
    </source>
</evidence>
<comment type="subcellular location">
    <subcellularLocation>
        <location evidence="1">Cell membrane</location>
        <topology evidence="1">Multi-pass membrane protein</topology>
    </subcellularLocation>
</comment>
<sequence length="685" mass="75573">MRSRIVSKRYFEVVSVAFLLLVLVAELGFFARRQSQTIDEADHIFAGYRYWQCGDFGVNPEHPPFAKLVDTLPLVFDRPKNPGAPCASYKTGQSADFLHGHDFLYSNDAGKILAETRFFAASFTLLLAVFVFVAARKMFGGGAALLALVLLVFEPTILAHGAIVTTDLPVTCWAFVAVYAFYRYTQQPTLTQMIICALATGLALAAKHSGILLLPTLAILAMADFWTRRRTHAPAGSGDPRSEWKELLISRAVPLAVIVALAITILWGFYLFRYSARPPGHEMSDSISAYIQDAIQNGGVHSVLLSKVIPRLTSLLPESYLYGMANVTIASAGGRQTFLLGHLYPTGQWFYFPVAFVIKSTLGFLLLLLLVVVAGPYLWHEKKRETLFLTVPAAVFFSVSLTSRLNIGIRHILPIFPFLIVFAAGAAWRLAGRKRAWMYVVVALAALHCVSSLKAFPNYLSYSNEIWGGPQETYRYLSASNVDTGGGHIDERNYLARNRITDCWIASFGTADLDYYDVPCKSFPGASAFTSNRFAIVPSPVEGTLLISTSQLSGMIWGPPELNPYGPLWHVKPVANLGGHTLIFQGRFDLPPLSAASHSTEAQVLASQGRLDEALAEARTAVEMAPQRMQCHLTLAQVLAKRKQLPQARAEYREAIRLAELGEPGYYRIPLWTARSELSALESPR</sequence>
<name>A0A7Y9NP21_9BACT</name>
<organism evidence="10 11">
    <name type="scientific">Tunturiibacter lichenicola</name>
    <dbReference type="NCBI Taxonomy" id="2051959"/>
    <lineage>
        <taxon>Bacteria</taxon>
        <taxon>Pseudomonadati</taxon>
        <taxon>Acidobacteriota</taxon>
        <taxon>Terriglobia</taxon>
        <taxon>Terriglobales</taxon>
        <taxon>Acidobacteriaceae</taxon>
        <taxon>Tunturiibacter</taxon>
    </lineage>
</organism>
<evidence type="ECO:0000256" key="5">
    <source>
        <dbReference type="ARBA" id="ARBA00022692"/>
    </source>
</evidence>
<feature type="transmembrane region" description="Helical" evidence="8">
    <location>
        <begin position="13"/>
        <end position="31"/>
    </location>
</feature>
<keyword evidence="7 8" id="KW-0472">Membrane</keyword>
<keyword evidence="2" id="KW-1003">Cell membrane</keyword>
<feature type="transmembrane region" description="Helical" evidence="8">
    <location>
        <begin position="349"/>
        <end position="374"/>
    </location>
</feature>
<dbReference type="AlphaFoldDB" id="A0A7Y9NP21"/>
<comment type="caution">
    <text evidence="10">The sequence shown here is derived from an EMBL/GenBank/DDBJ whole genome shotgun (WGS) entry which is preliminary data.</text>
</comment>
<keyword evidence="4" id="KW-0808">Transferase</keyword>
<dbReference type="InterPro" id="IPR038731">
    <property type="entry name" value="RgtA/B/C-like"/>
</dbReference>
<feature type="transmembrane region" description="Helical" evidence="8">
    <location>
        <begin position="118"/>
        <end position="151"/>
    </location>
</feature>
<dbReference type="Proteomes" id="UP000534186">
    <property type="component" value="Unassembled WGS sequence"/>
</dbReference>
<dbReference type="GO" id="GO:0016763">
    <property type="term" value="F:pentosyltransferase activity"/>
    <property type="evidence" value="ECO:0007669"/>
    <property type="project" value="TreeGrafter"/>
</dbReference>
<accession>A0A7Y9NP21</accession>
<dbReference type="Pfam" id="PF13231">
    <property type="entry name" value="PMT_2"/>
    <property type="match status" value="1"/>
</dbReference>
<evidence type="ECO:0000256" key="8">
    <source>
        <dbReference type="SAM" id="Phobius"/>
    </source>
</evidence>
<evidence type="ECO:0000256" key="7">
    <source>
        <dbReference type="ARBA" id="ARBA00023136"/>
    </source>
</evidence>
<evidence type="ECO:0000259" key="9">
    <source>
        <dbReference type="Pfam" id="PF13231"/>
    </source>
</evidence>
<dbReference type="InterPro" id="IPR050297">
    <property type="entry name" value="LipidA_mod_glycosyltrf_83"/>
</dbReference>
<evidence type="ECO:0000256" key="4">
    <source>
        <dbReference type="ARBA" id="ARBA00022679"/>
    </source>
</evidence>
<evidence type="ECO:0000256" key="6">
    <source>
        <dbReference type="ARBA" id="ARBA00022989"/>
    </source>
</evidence>
<reference evidence="10 11" key="1">
    <citation type="submission" date="2020-07" db="EMBL/GenBank/DDBJ databases">
        <title>Genomic Encyclopedia of Type Strains, Phase IV (KMG-V): Genome sequencing to study the core and pangenomes of soil and plant-associated prokaryotes.</title>
        <authorList>
            <person name="Whitman W."/>
        </authorList>
    </citation>
    <scope>NUCLEOTIDE SEQUENCE [LARGE SCALE GENOMIC DNA]</scope>
    <source>
        <strain evidence="10 11">M8UP30</strain>
    </source>
</reference>
<dbReference type="PANTHER" id="PTHR33908">
    <property type="entry name" value="MANNOSYLTRANSFERASE YKCB-RELATED"/>
    <property type="match status" value="1"/>
</dbReference>
<feature type="transmembrane region" description="Helical" evidence="8">
    <location>
        <begin position="411"/>
        <end position="430"/>
    </location>
</feature>
<keyword evidence="3" id="KW-0328">Glycosyltransferase</keyword>
<evidence type="ECO:0000256" key="1">
    <source>
        <dbReference type="ARBA" id="ARBA00004651"/>
    </source>
</evidence>
<evidence type="ECO:0000256" key="3">
    <source>
        <dbReference type="ARBA" id="ARBA00022676"/>
    </source>
</evidence>